<accession>A0A015XAU0</accession>
<protein>
    <submittedName>
        <fullName evidence="3">Beta-lactamase superfamily domain protein</fullName>
    </submittedName>
</protein>
<organism evidence="3 4">
    <name type="scientific">Bacteroides fragilis str. S36L11</name>
    <dbReference type="NCBI Taxonomy" id="1339327"/>
    <lineage>
        <taxon>Bacteria</taxon>
        <taxon>Pseudomonadati</taxon>
        <taxon>Bacteroidota</taxon>
        <taxon>Bacteroidia</taxon>
        <taxon>Bacteroidales</taxon>
        <taxon>Bacteroidaceae</taxon>
        <taxon>Bacteroides</taxon>
    </lineage>
</organism>
<evidence type="ECO:0000313" key="4">
    <source>
        <dbReference type="Proteomes" id="UP000022082"/>
    </source>
</evidence>
<dbReference type="RefSeq" id="WP_004329300.1">
    <property type="nucleotide sequence ID" value="NZ_JGDJ01000062.1"/>
</dbReference>
<dbReference type="EMBL" id="JGDJ01000062">
    <property type="protein sequence ID" value="EXZ31180.1"/>
    <property type="molecule type" value="Genomic_DNA"/>
</dbReference>
<dbReference type="PATRIC" id="fig|1339327.3.peg.309"/>
<dbReference type="InterPro" id="IPR036866">
    <property type="entry name" value="RibonucZ/Hydroxyglut_hydro"/>
</dbReference>
<dbReference type="Gene3D" id="3.60.15.10">
    <property type="entry name" value="Ribonuclease Z/Hydroxyacylglutathione hydrolase-like"/>
    <property type="match status" value="1"/>
</dbReference>
<dbReference type="AlphaFoldDB" id="A0A015XAU0"/>
<dbReference type="PANTHER" id="PTHR43546">
    <property type="entry name" value="UPF0173 METAL-DEPENDENT HYDROLASE MJ1163-RELATED"/>
    <property type="match status" value="1"/>
</dbReference>
<proteinExistence type="predicted"/>
<dbReference type="GeneID" id="93482921"/>
<feature type="domain" description="Metallo-beta-lactamase" evidence="2">
    <location>
        <begin position="23"/>
        <end position="220"/>
    </location>
</feature>
<evidence type="ECO:0000256" key="1">
    <source>
        <dbReference type="ARBA" id="ARBA00022801"/>
    </source>
</evidence>
<keyword evidence="1" id="KW-0378">Hydrolase</keyword>
<dbReference type="Proteomes" id="UP000022082">
    <property type="component" value="Unassembled WGS sequence"/>
</dbReference>
<dbReference type="InterPro" id="IPR001279">
    <property type="entry name" value="Metallo-B-lactamas"/>
</dbReference>
<dbReference type="PANTHER" id="PTHR43546:SF9">
    <property type="entry name" value="L-ASCORBATE-6-PHOSPHATE LACTONASE ULAG-RELATED"/>
    <property type="match status" value="1"/>
</dbReference>
<gene>
    <name evidence="3" type="ORF">M136_5049</name>
</gene>
<dbReference type="SUPFAM" id="SSF56281">
    <property type="entry name" value="Metallo-hydrolase/oxidoreductase"/>
    <property type="match status" value="1"/>
</dbReference>
<reference evidence="3 4" key="1">
    <citation type="submission" date="2014-02" db="EMBL/GenBank/DDBJ databases">
        <authorList>
            <person name="Sears C."/>
            <person name="Carroll K."/>
            <person name="Sack B.R."/>
            <person name="Qadri F."/>
            <person name="Myers L.L."/>
            <person name="Chung G.-T."/>
            <person name="Escheverria P."/>
            <person name="Fraser C.M."/>
            <person name="Sadzewicz L."/>
            <person name="Shefchek K.A."/>
            <person name="Tallon L."/>
            <person name="Das S.P."/>
            <person name="Daugherty S."/>
            <person name="Mongodin E.F."/>
        </authorList>
    </citation>
    <scope>NUCLEOTIDE SEQUENCE [LARGE SCALE GENOMIC DNA]</scope>
    <source>
        <strain evidence="3 4">S36L11</strain>
    </source>
</reference>
<sequence length="258" mass="28662">MKKTSTVQLVRNATLKIRYAGHTMLIDPVLADKGTLISALGVNKTPRVHLTIPIQDIIGGVDMVLLTHNHIDHYEPSVPTHLPKEIPFYVQPQDADAIRNDGFTNVIPIEEIKTIDGISIYRTTGHHGFGQIGQMMGPVSGYVLKAEGFPTVYIMGDCRWEACIRDTVERFNPDYIVVNSGGAIFPEFSKTDGPIIPDENEVMQILDELPSHIKLIAVHMDAIDHCQTTRAILRNEATHHEADMSRLIIPEDGETVVL</sequence>
<dbReference type="GO" id="GO:0016787">
    <property type="term" value="F:hydrolase activity"/>
    <property type="evidence" value="ECO:0007669"/>
    <property type="project" value="UniProtKB-KW"/>
</dbReference>
<name>A0A015XAU0_BACFG</name>
<comment type="caution">
    <text evidence="3">The sequence shown here is derived from an EMBL/GenBank/DDBJ whole genome shotgun (WGS) entry which is preliminary data.</text>
</comment>
<dbReference type="Pfam" id="PF12706">
    <property type="entry name" value="Lactamase_B_2"/>
    <property type="match status" value="1"/>
</dbReference>
<evidence type="ECO:0000313" key="3">
    <source>
        <dbReference type="EMBL" id="EXZ31180.1"/>
    </source>
</evidence>
<dbReference type="InterPro" id="IPR050114">
    <property type="entry name" value="UPF0173_UPF0282_UlaG_hydrolase"/>
</dbReference>
<evidence type="ECO:0000259" key="2">
    <source>
        <dbReference type="Pfam" id="PF12706"/>
    </source>
</evidence>